<keyword evidence="3" id="KW-0012">Acyltransferase</keyword>
<evidence type="ECO:0000313" key="5">
    <source>
        <dbReference type="Proteomes" id="UP000558089"/>
    </source>
</evidence>
<dbReference type="Gene3D" id="2.160.10.10">
    <property type="entry name" value="Hexapeptide repeat proteins"/>
    <property type="match status" value="1"/>
</dbReference>
<comment type="caution">
    <text evidence="4">The sequence shown here is derived from an EMBL/GenBank/DDBJ whole genome shotgun (WGS) entry which is preliminary data.</text>
</comment>
<evidence type="ECO:0000256" key="1">
    <source>
        <dbReference type="ARBA" id="ARBA00007274"/>
    </source>
</evidence>
<dbReference type="InterPro" id="IPR001451">
    <property type="entry name" value="Hexapep"/>
</dbReference>
<proteinExistence type="inferred from homology"/>
<dbReference type="RefSeq" id="WP_108244227.1">
    <property type="nucleotide sequence ID" value="NZ_WYET01000007.1"/>
</dbReference>
<evidence type="ECO:0000256" key="2">
    <source>
        <dbReference type="ARBA" id="ARBA00022679"/>
    </source>
</evidence>
<dbReference type="Proteomes" id="UP000558089">
    <property type="component" value="Unassembled WGS sequence"/>
</dbReference>
<keyword evidence="5" id="KW-1185">Reference proteome</keyword>
<organism evidence="4 5">
    <name type="scientific">Flagellimonas chongwuensis</name>
    <dbReference type="NCBI Taxonomy" id="2697365"/>
    <lineage>
        <taxon>Bacteria</taxon>
        <taxon>Pseudomonadati</taxon>
        <taxon>Bacteroidota</taxon>
        <taxon>Flavobacteriia</taxon>
        <taxon>Flavobacteriales</taxon>
        <taxon>Flavobacteriaceae</taxon>
        <taxon>Flagellimonas</taxon>
    </lineage>
</organism>
<dbReference type="EMBL" id="WYET01000007">
    <property type="protein sequence ID" value="NVN19320.1"/>
    <property type="molecule type" value="Genomic_DNA"/>
</dbReference>
<dbReference type="CDD" id="cd03354">
    <property type="entry name" value="LbH_SAT"/>
    <property type="match status" value="1"/>
</dbReference>
<dbReference type="InterPro" id="IPR011004">
    <property type="entry name" value="Trimer_LpxA-like_sf"/>
</dbReference>
<name>A0A850NJS0_9FLAO</name>
<evidence type="ECO:0000256" key="3">
    <source>
        <dbReference type="ARBA" id="ARBA00023315"/>
    </source>
</evidence>
<dbReference type="AlphaFoldDB" id="A0A850NJS0"/>
<evidence type="ECO:0000313" key="4">
    <source>
        <dbReference type="EMBL" id="NVN19320.1"/>
    </source>
</evidence>
<dbReference type="PANTHER" id="PTHR42811">
    <property type="entry name" value="SERINE ACETYLTRANSFERASE"/>
    <property type="match status" value="1"/>
</dbReference>
<dbReference type="InterPro" id="IPR045304">
    <property type="entry name" value="LbH_SAT"/>
</dbReference>
<reference evidence="4 5" key="1">
    <citation type="submission" date="2020-01" db="EMBL/GenBank/DDBJ databases">
        <title>Draft Genome Analysis of Muricauda sp. HICW Isolated from coastal seawater of PR China.</title>
        <authorList>
            <person name="Chen M.-X."/>
        </authorList>
    </citation>
    <scope>NUCLEOTIDE SEQUENCE [LARGE SCALE GENOMIC DNA]</scope>
    <source>
        <strain evidence="4 5">HICW</strain>
    </source>
</reference>
<comment type="similarity">
    <text evidence="1">Belongs to the transferase hexapeptide repeat family.</text>
</comment>
<sequence>MRHLFLSIYQLLFIPHGLLFSFSANKHLIKEDLYSGGTIPSLNNKIFFDLLKKLANDKYFRTLFYFRTRGLASNFLRIFYPKDNRFTIDINTQLGGGVILAHPYSSIINAEKIGKNLYINQLVTIGENNGLRPRIGDNVKLYTNCTVIGNISIGNNVIIGAGSVVVKDIPDNCTVVGNPARVIKIDNKNQLDD</sequence>
<accession>A0A850NJS0</accession>
<dbReference type="Pfam" id="PF00132">
    <property type="entry name" value="Hexapep"/>
    <property type="match status" value="1"/>
</dbReference>
<dbReference type="SUPFAM" id="SSF51161">
    <property type="entry name" value="Trimeric LpxA-like enzymes"/>
    <property type="match status" value="1"/>
</dbReference>
<keyword evidence="2 4" id="KW-0808">Transferase</keyword>
<protein>
    <submittedName>
        <fullName evidence="4">Serine acetyltransferase</fullName>
    </submittedName>
</protein>
<gene>
    <name evidence="4" type="ORF">GUA46_13305</name>
</gene>
<dbReference type="GO" id="GO:0016746">
    <property type="term" value="F:acyltransferase activity"/>
    <property type="evidence" value="ECO:0007669"/>
    <property type="project" value="UniProtKB-KW"/>
</dbReference>